<organism evidence="1 2">
    <name type="scientific">Naganishia vaughanmartiniae</name>
    <dbReference type="NCBI Taxonomy" id="1424756"/>
    <lineage>
        <taxon>Eukaryota</taxon>
        <taxon>Fungi</taxon>
        <taxon>Dikarya</taxon>
        <taxon>Basidiomycota</taxon>
        <taxon>Agaricomycotina</taxon>
        <taxon>Tremellomycetes</taxon>
        <taxon>Filobasidiales</taxon>
        <taxon>Filobasidiaceae</taxon>
        <taxon>Naganishia</taxon>
    </lineage>
</organism>
<gene>
    <name evidence="1" type="ORF">QFC22_000586</name>
</gene>
<name>A0ACC2XQG3_9TREE</name>
<reference evidence="1" key="1">
    <citation type="submission" date="2023-04" db="EMBL/GenBank/DDBJ databases">
        <title>Draft Genome sequencing of Naganishia species isolated from polar environments using Oxford Nanopore Technology.</title>
        <authorList>
            <person name="Leo P."/>
            <person name="Venkateswaran K."/>
        </authorList>
    </citation>
    <scope>NUCLEOTIDE SEQUENCE</scope>
    <source>
        <strain evidence="1">MNA-CCFEE 5425</strain>
    </source>
</reference>
<dbReference type="EMBL" id="JASBWU010000001">
    <property type="protein sequence ID" value="KAJ9125624.1"/>
    <property type="molecule type" value="Genomic_DNA"/>
</dbReference>
<proteinExistence type="predicted"/>
<sequence length="676" mass="72493">MTTTATLPTPSQPLEFPHPAGLLVIACSQVVLPANQPPQAATIIVHRSSGKVKDVLVGELLTEQESQGHPALGSEKEVEWVRVEEGKVVVPGLVDAHVHLNQPGRTSWEGFTSGTLAAVSGGVTTVIDMPLNSIPSTTSVGALEVKIKAARYGWENWRSLEEAQRVLGGNAGIGRHKSGMGVGAGWGKSRVPESEAQKHEDHDGDVALEEAMKGMPDDDEVDVEVLDDSDEEMALFNEDDPVPIRRMSRSNSRSNSIVGLSALAPSTPINGTATHNHVNGTKRTNGANGGGVLNGVNSSAAATTSPRLLDVLGSAHSFVGKDKGVWCDVGFWGGIVPGNKRHLVPLVKAGVKGFKCFLIESGVDEFPAVDEEDVRRAMKALNTTPDGGLILFHAEMGDPVHGLGTDQSYTTFLQSRPDQWECTAIEMIIRLLAEQAADPSVVNPTRAHIVHLSSALALPMIREARKAGLPLTVETCFHYLVLSSDSVPGQHDPHRQSTEYKCCPPIRDESNREALWAALEDGSIDYVVSDHSPCLPEMKAGGFMDAWGGISALGLGFSLLWTEVTRRNKMKAAGQLGGKEIGIERIVKWCCENTASQVGLAGVKGVIQTGADADFAIFNPEVSLEITTESLKFKNKVSPYLGKTLRGKVEQTFLRGNLVFDHERGLTQQVRLGNLI</sequence>
<evidence type="ECO:0000313" key="1">
    <source>
        <dbReference type="EMBL" id="KAJ9125624.1"/>
    </source>
</evidence>
<protein>
    <submittedName>
        <fullName evidence="1">Uncharacterized protein</fullName>
    </submittedName>
</protein>
<comment type="caution">
    <text evidence="1">The sequence shown here is derived from an EMBL/GenBank/DDBJ whole genome shotgun (WGS) entry which is preliminary data.</text>
</comment>
<dbReference type="Proteomes" id="UP001243375">
    <property type="component" value="Unassembled WGS sequence"/>
</dbReference>
<keyword evidence="2" id="KW-1185">Reference proteome</keyword>
<accession>A0ACC2XQG3</accession>
<evidence type="ECO:0000313" key="2">
    <source>
        <dbReference type="Proteomes" id="UP001243375"/>
    </source>
</evidence>